<keyword evidence="8" id="KW-0456">Lyase</keyword>
<dbReference type="Pfam" id="PF03328">
    <property type="entry name" value="HpcH_HpaI"/>
    <property type="match status" value="1"/>
</dbReference>
<dbReference type="GO" id="GO:0000287">
    <property type="term" value="F:magnesium ion binding"/>
    <property type="evidence" value="ECO:0007669"/>
    <property type="project" value="TreeGrafter"/>
</dbReference>
<keyword evidence="4 6" id="KW-0460">Magnesium</keyword>
<dbReference type="Gene3D" id="3.20.20.60">
    <property type="entry name" value="Phosphoenolpyruvate-binding domains"/>
    <property type="match status" value="1"/>
</dbReference>
<name>A0A396RZ68_9SPHN</name>
<evidence type="ECO:0000256" key="1">
    <source>
        <dbReference type="ARBA" id="ARBA00001946"/>
    </source>
</evidence>
<evidence type="ECO:0000259" key="7">
    <source>
        <dbReference type="Pfam" id="PF03328"/>
    </source>
</evidence>
<dbReference type="AlphaFoldDB" id="A0A396RZ68"/>
<keyword evidence="3 6" id="KW-0479">Metal-binding</keyword>
<evidence type="ECO:0000313" key="9">
    <source>
        <dbReference type="Proteomes" id="UP000266693"/>
    </source>
</evidence>
<evidence type="ECO:0000256" key="4">
    <source>
        <dbReference type="ARBA" id="ARBA00022842"/>
    </source>
</evidence>
<dbReference type="InterPro" id="IPR015813">
    <property type="entry name" value="Pyrv/PenolPyrv_kinase-like_dom"/>
</dbReference>
<dbReference type="InterPro" id="IPR005000">
    <property type="entry name" value="Aldolase/citrate-lyase_domain"/>
</dbReference>
<organism evidence="8 9">
    <name type="scientific">Sphingomonas gilva</name>
    <dbReference type="NCBI Taxonomy" id="2305907"/>
    <lineage>
        <taxon>Bacteria</taxon>
        <taxon>Pseudomonadati</taxon>
        <taxon>Pseudomonadota</taxon>
        <taxon>Alphaproteobacteria</taxon>
        <taxon>Sphingomonadales</taxon>
        <taxon>Sphingomonadaceae</taxon>
        <taxon>Sphingomonas</taxon>
    </lineage>
</organism>
<feature type="binding site" evidence="6">
    <location>
        <position position="150"/>
    </location>
    <ligand>
        <name>Mg(2+)</name>
        <dbReference type="ChEBI" id="CHEBI:18420"/>
    </ligand>
</feature>
<dbReference type="InterPro" id="IPR040442">
    <property type="entry name" value="Pyrv_kinase-like_dom_sf"/>
</dbReference>
<dbReference type="PANTHER" id="PTHR32308">
    <property type="entry name" value="LYASE BETA SUBUNIT, PUTATIVE (AFU_ORTHOLOGUE AFUA_4G13030)-RELATED"/>
    <property type="match status" value="1"/>
</dbReference>
<evidence type="ECO:0000313" key="8">
    <source>
        <dbReference type="EMBL" id="RHW16395.1"/>
    </source>
</evidence>
<evidence type="ECO:0000256" key="2">
    <source>
        <dbReference type="ARBA" id="ARBA00005568"/>
    </source>
</evidence>
<protein>
    <submittedName>
        <fullName evidence="8">CoA ester lyase</fullName>
    </submittedName>
</protein>
<comment type="cofactor">
    <cofactor evidence="1">
        <name>Mg(2+)</name>
        <dbReference type="ChEBI" id="CHEBI:18420"/>
    </cofactor>
</comment>
<feature type="binding site" evidence="5">
    <location>
        <position position="120"/>
    </location>
    <ligand>
        <name>substrate</name>
    </ligand>
</feature>
<keyword evidence="9" id="KW-1185">Reference proteome</keyword>
<dbReference type="RefSeq" id="WP_118865262.1">
    <property type="nucleotide sequence ID" value="NZ_QWLV01000010.1"/>
</dbReference>
<comment type="caution">
    <text evidence="8">The sequence shown here is derived from an EMBL/GenBank/DDBJ whole genome shotgun (WGS) entry which is preliminary data.</text>
</comment>
<reference evidence="8 9" key="1">
    <citation type="submission" date="2018-08" db="EMBL/GenBank/DDBJ databases">
        <title>The multiple taxonomic identification of Sphingomonas gilva.</title>
        <authorList>
            <person name="Zhu D."/>
            <person name="Zheng S."/>
        </authorList>
    </citation>
    <scope>NUCLEOTIDE SEQUENCE [LARGE SCALE GENOMIC DNA]</scope>
    <source>
        <strain evidence="8 9">ZDH117</strain>
    </source>
</reference>
<gene>
    <name evidence="8" type="ORF">D1610_16315</name>
</gene>
<accession>A0A396RZ68</accession>
<feature type="domain" description="HpcH/HpaI aldolase/citrate lyase" evidence="7">
    <location>
        <begin position="10"/>
        <end position="218"/>
    </location>
</feature>
<dbReference type="InterPro" id="IPR011206">
    <property type="entry name" value="Citrate_lyase_beta/mcl1/mcl2"/>
</dbReference>
<dbReference type="GO" id="GO:0006107">
    <property type="term" value="P:oxaloacetate metabolic process"/>
    <property type="evidence" value="ECO:0007669"/>
    <property type="project" value="TreeGrafter"/>
</dbReference>
<dbReference type="OrthoDB" id="9800547at2"/>
<dbReference type="EMBL" id="QWLV01000010">
    <property type="protein sequence ID" value="RHW16395.1"/>
    <property type="molecule type" value="Genomic_DNA"/>
</dbReference>
<dbReference type="Proteomes" id="UP000266693">
    <property type="component" value="Unassembled WGS sequence"/>
</dbReference>
<feature type="binding site" evidence="5">
    <location>
        <position position="69"/>
    </location>
    <ligand>
        <name>substrate</name>
    </ligand>
</feature>
<dbReference type="SUPFAM" id="SSF51621">
    <property type="entry name" value="Phosphoenolpyruvate/pyruvate domain"/>
    <property type="match status" value="1"/>
</dbReference>
<proteinExistence type="inferred from homology"/>
<dbReference type="PANTHER" id="PTHR32308:SF10">
    <property type="entry name" value="CITRATE LYASE SUBUNIT BETA"/>
    <property type="match status" value="1"/>
</dbReference>
<evidence type="ECO:0000256" key="5">
    <source>
        <dbReference type="PIRSR" id="PIRSR015582-1"/>
    </source>
</evidence>
<evidence type="ECO:0000256" key="3">
    <source>
        <dbReference type="ARBA" id="ARBA00022723"/>
    </source>
</evidence>
<dbReference type="GO" id="GO:0016829">
    <property type="term" value="F:lyase activity"/>
    <property type="evidence" value="ECO:0007669"/>
    <property type="project" value="UniProtKB-KW"/>
</dbReference>
<sequence length="275" mass="28932">MSEQTYIAPRTALFMPASNPRAIDKARTLAVDMVILDLEDAVKAEDKEAARDAAVAASATFGDRMVGIRVNAEGSDHFKDDLKAVKKSAATHVIVPKVEMPEVIATAGAYAKRPALAMIETPAGVMNVGPIASAKGWGYEIAGLIVGTNDLAAGLRLPPGSGRAAMATALQLVVLAARGREIWALDGVFNALDDPQGLEEECRHGRALGFDGKSLIHPGQIDIAARAFAATETEIAEAHALIAAASGGAERYKDRMIEEMHVEQAKALLAREGVT</sequence>
<feature type="binding site" evidence="6">
    <location>
        <position position="120"/>
    </location>
    <ligand>
        <name>Mg(2+)</name>
        <dbReference type="ChEBI" id="CHEBI:18420"/>
    </ligand>
</feature>
<evidence type="ECO:0000256" key="6">
    <source>
        <dbReference type="PIRSR" id="PIRSR015582-2"/>
    </source>
</evidence>
<dbReference type="PIRSF" id="PIRSF015582">
    <property type="entry name" value="Cit_lyase_B"/>
    <property type="match status" value="1"/>
</dbReference>
<comment type="similarity">
    <text evidence="2">Belongs to the HpcH/HpaI aldolase family.</text>
</comment>